<dbReference type="EMBL" id="MTSL01000061">
    <property type="protein sequence ID" value="PJF19484.1"/>
    <property type="molecule type" value="Genomic_DNA"/>
</dbReference>
<keyword evidence="2" id="KW-0472">Membrane</keyword>
<organism evidence="3 5">
    <name type="scientific">Paramicrosporidium saccamoebae</name>
    <dbReference type="NCBI Taxonomy" id="1246581"/>
    <lineage>
        <taxon>Eukaryota</taxon>
        <taxon>Fungi</taxon>
        <taxon>Fungi incertae sedis</taxon>
        <taxon>Cryptomycota</taxon>
        <taxon>Cryptomycota incertae sedis</taxon>
        <taxon>Paramicrosporidium</taxon>
    </lineage>
</organism>
<dbReference type="EMBL" id="MTSL01000020">
    <property type="protein sequence ID" value="PJF19969.1"/>
    <property type="molecule type" value="Genomic_DNA"/>
</dbReference>
<feature type="transmembrane region" description="Helical" evidence="2">
    <location>
        <begin position="212"/>
        <end position="233"/>
    </location>
</feature>
<keyword evidence="2" id="KW-1133">Transmembrane helix</keyword>
<keyword evidence="5" id="KW-1185">Reference proteome</keyword>
<reference evidence="3 5" key="1">
    <citation type="submission" date="2016-10" db="EMBL/GenBank/DDBJ databases">
        <title>The genome of Paramicrosporidium saccamoebae is the missing link in understanding Cryptomycota and Microsporidia evolution.</title>
        <authorList>
            <person name="Quandt C.A."/>
            <person name="Beaudet D."/>
            <person name="Corsaro D."/>
            <person name="Michel R."/>
            <person name="Corradi N."/>
            <person name="James T."/>
        </authorList>
    </citation>
    <scope>NUCLEOTIDE SEQUENCE [LARGE SCALE GENOMIC DNA]</scope>
    <source>
        <strain evidence="3 5">KSL3</strain>
    </source>
</reference>
<gene>
    <name evidence="4" type="ORF">PSACC_00217</name>
    <name evidence="3" type="ORF">PSACC_00701</name>
</gene>
<protein>
    <submittedName>
        <fullName evidence="3">Uncharacterized protein</fullName>
    </submittedName>
</protein>
<comment type="caution">
    <text evidence="3">The sequence shown here is derived from an EMBL/GenBank/DDBJ whole genome shotgun (WGS) entry which is preliminary data.</text>
</comment>
<keyword evidence="2" id="KW-0812">Transmembrane</keyword>
<dbReference type="AlphaFoldDB" id="A0A2H9TP16"/>
<evidence type="ECO:0000313" key="3">
    <source>
        <dbReference type="EMBL" id="PJF19484.1"/>
    </source>
</evidence>
<feature type="region of interest" description="Disordered" evidence="1">
    <location>
        <begin position="140"/>
        <end position="160"/>
    </location>
</feature>
<evidence type="ECO:0000256" key="1">
    <source>
        <dbReference type="SAM" id="MobiDB-lite"/>
    </source>
</evidence>
<sequence>MSDWSQSCSKTIFAIYKCPLSTRRMGYISQLGAPTDSVDYFTKDKCPLCHRDTNLSGPINKSSIGLFLPERATGGLNLEKKFFRGTEVSLSILPNHSVGYRTNMTGISPFLTARALLLFYIITALLLPLGGLASVPTTPTAAPPAADLPTKEPEGETQQKERRGDYLYLNFPDEGPEAALLADMLSRIAVRTLLEPIVRPASSAEVIDTLTYSVYTTMMILGSLVFGVGIIVLSWKVYLSVREAAVSEPITFSFLFTIPGLRYLNNHARYHLFDMPLQPRRRFASFVGASGSNLDFLGTEDEAIAAIRGKSELGSPLGGGKGRRKSVMKPNAVVSAVAKQVDFRKRHSMVSLHTPPPSHAPSDTPSPVPEATRPRAVVEKPCEKVYVKPVEDEEIASPVPMNVCIVPQFSSPDDAECSSQHSSIDNADQIEQDREWTPVSAEESEGELNRKRADWVRSMSLFTSAHSPYETPEPEPQQEHVVIESKLSRRLHNSSPVEQLGGGLEQSKLLRYFAVPTDIPTSNQACPSPQMDATTQKLHDGDLTPPPGFTRRHSTYQSASASVSSSSLLRQFALDPMLEEDEDTVTPAPGYHAAFVSAAQRRRASVIPPLLRLPTEGSSEQWRWFMGTDGSQDSNESLWDPPTRPHSTELSRGHLAPVGSGSRSLGRMTPEATLAAPKKKGPSNISLGIFDDMFPRN</sequence>
<dbReference type="Proteomes" id="UP000240830">
    <property type="component" value="Unassembled WGS sequence"/>
</dbReference>
<proteinExistence type="predicted"/>
<feature type="region of interest" description="Disordered" evidence="1">
    <location>
        <begin position="629"/>
        <end position="686"/>
    </location>
</feature>
<feature type="transmembrane region" description="Helical" evidence="2">
    <location>
        <begin position="111"/>
        <end position="133"/>
    </location>
</feature>
<feature type="region of interest" description="Disordered" evidence="1">
    <location>
        <begin position="350"/>
        <end position="374"/>
    </location>
</feature>
<evidence type="ECO:0000313" key="4">
    <source>
        <dbReference type="EMBL" id="PJF19969.1"/>
    </source>
</evidence>
<evidence type="ECO:0000256" key="2">
    <source>
        <dbReference type="SAM" id="Phobius"/>
    </source>
</evidence>
<feature type="compositionally biased region" description="Pro residues" evidence="1">
    <location>
        <begin position="354"/>
        <end position="368"/>
    </location>
</feature>
<name>A0A2H9TP16_9FUNG</name>
<accession>A0A2H9TP16</accession>
<feature type="compositionally biased region" description="Basic and acidic residues" evidence="1">
    <location>
        <begin position="149"/>
        <end position="160"/>
    </location>
</feature>
<evidence type="ECO:0000313" key="5">
    <source>
        <dbReference type="Proteomes" id="UP000240830"/>
    </source>
</evidence>